<organism evidence="1 2">
    <name type="scientific">Phaeocystidibacter luteus</name>
    <dbReference type="NCBI Taxonomy" id="911197"/>
    <lineage>
        <taxon>Bacteria</taxon>
        <taxon>Pseudomonadati</taxon>
        <taxon>Bacteroidota</taxon>
        <taxon>Flavobacteriia</taxon>
        <taxon>Flavobacteriales</taxon>
        <taxon>Phaeocystidibacteraceae</taxon>
        <taxon>Phaeocystidibacter</taxon>
    </lineage>
</organism>
<dbReference type="RefSeq" id="WP_151666193.1">
    <property type="nucleotide sequence ID" value="NZ_WBVO01000001.1"/>
</dbReference>
<dbReference type="EMBL" id="WBVO01000001">
    <property type="protein sequence ID" value="KAB2814614.1"/>
    <property type="molecule type" value="Genomic_DNA"/>
</dbReference>
<reference evidence="1 2" key="1">
    <citation type="submission" date="2019-09" db="EMBL/GenBank/DDBJ databases">
        <title>Genomes of family Cryomorphaceae.</title>
        <authorList>
            <person name="Bowman J.P."/>
        </authorList>
    </citation>
    <scope>NUCLEOTIDE SEQUENCE [LARGE SCALE GENOMIC DNA]</scope>
    <source>
        <strain evidence="1 2">LMG 25704</strain>
    </source>
</reference>
<gene>
    <name evidence="1" type="ORF">F8C67_02410</name>
</gene>
<protein>
    <submittedName>
        <fullName evidence="1">Uncharacterized protein</fullName>
    </submittedName>
</protein>
<evidence type="ECO:0000313" key="2">
    <source>
        <dbReference type="Proteomes" id="UP000468650"/>
    </source>
</evidence>
<accession>A0A6N6RLX7</accession>
<dbReference type="AlphaFoldDB" id="A0A6N6RLX7"/>
<sequence length="205" mass="23642">MSTKSLALIFLAIILTGIGYIGWKNGYFEPQPDWIKARGMVINSSVKPGSGKLATIMTEYFYEAEDSMYFEMADLNLDRESPDPGIQIEIEYNSNHPEKSRFLRKIAPKHDYMRRYYGFKGDTTFAISLINDIAYYEELYLGEPITYDYFFYDVSEGNLELYELFTDVEKSASFYQFGNVNTTAGLGDTIYHSLVNVKMAVFEDY</sequence>
<comment type="caution">
    <text evidence="1">The sequence shown here is derived from an EMBL/GenBank/DDBJ whole genome shotgun (WGS) entry which is preliminary data.</text>
</comment>
<keyword evidence="2" id="KW-1185">Reference proteome</keyword>
<dbReference type="Proteomes" id="UP000468650">
    <property type="component" value="Unassembled WGS sequence"/>
</dbReference>
<evidence type="ECO:0000313" key="1">
    <source>
        <dbReference type="EMBL" id="KAB2814614.1"/>
    </source>
</evidence>
<proteinExistence type="predicted"/>
<name>A0A6N6RLX7_9FLAO</name>